<feature type="region of interest" description="Disordered" evidence="1">
    <location>
        <begin position="287"/>
        <end position="331"/>
    </location>
</feature>
<feature type="compositionally biased region" description="Basic and acidic residues" evidence="1">
    <location>
        <begin position="322"/>
        <end position="331"/>
    </location>
</feature>
<reference evidence="2" key="1">
    <citation type="journal article" date="2023" name="Front. Mar. Sci.">
        <title>A new Merluccius polli reference genome to investigate the effects of global change in West African waters.</title>
        <authorList>
            <person name="Mateo J.L."/>
            <person name="Blanco-Fernandez C."/>
            <person name="Garcia-Vazquez E."/>
            <person name="Machado-Schiaffino G."/>
        </authorList>
    </citation>
    <scope>NUCLEOTIDE SEQUENCE</scope>
    <source>
        <strain evidence="2">C29</strain>
        <tissue evidence="2">Fin</tissue>
    </source>
</reference>
<feature type="compositionally biased region" description="Basic and acidic residues" evidence="1">
    <location>
        <begin position="153"/>
        <end position="173"/>
    </location>
</feature>
<feature type="compositionally biased region" description="Polar residues" evidence="1">
    <location>
        <begin position="245"/>
        <end position="261"/>
    </location>
</feature>
<evidence type="ECO:0000256" key="1">
    <source>
        <dbReference type="SAM" id="MobiDB-lite"/>
    </source>
</evidence>
<sequence length="331" mass="36501">MSIMDTAKGFRSVQPYLYKRNAALENGKPFCLSPVLPTHLSDPSPLLLAVDTEASLSLPPFPSPASSIHPSNPPLLNLAWSSGTVGRADPKETEAYSSAMLRGLPLLKAMAAMFIRSRCRKQTVAEQQPRSQQPPACLRSSQSSPTARVPHRDRKEDTRRYRVEPRSIFDYEPGRSSVLEQEKLPPKKTLDEVLNADSPVPDQLSSRLSGEDGQIHANVLQVCLMDYRNWGKSMSSMSHDLQLHTANQSPGQSHSTNQGQMWHSEPAHSCASPLRTREQTLFRHEEAHFTQSGADSESNKTLSSDNSICLAEGWGEEDDGDEGGRDEQSVG</sequence>
<feature type="compositionally biased region" description="Polar residues" evidence="1">
    <location>
        <begin position="289"/>
        <end position="307"/>
    </location>
</feature>
<comment type="caution">
    <text evidence="2">The sequence shown here is derived from an EMBL/GenBank/DDBJ whole genome shotgun (WGS) entry which is preliminary data.</text>
</comment>
<gene>
    <name evidence="2" type="primary">SORBS2_0</name>
    <name evidence="2" type="ORF">N1851_019528</name>
</gene>
<evidence type="ECO:0000313" key="2">
    <source>
        <dbReference type="EMBL" id="KAK0142542.1"/>
    </source>
</evidence>
<protein>
    <submittedName>
        <fullName evidence="2">Sorbin and SH3 domain-containing protein 2</fullName>
    </submittedName>
</protein>
<name>A0AA47MLG9_MERPO</name>
<dbReference type="Proteomes" id="UP001174136">
    <property type="component" value="Unassembled WGS sequence"/>
</dbReference>
<feature type="compositionally biased region" description="Polar residues" evidence="1">
    <location>
        <begin position="124"/>
        <end position="146"/>
    </location>
</feature>
<feature type="compositionally biased region" description="Basic and acidic residues" evidence="1">
    <location>
        <begin position="180"/>
        <end position="191"/>
    </location>
</feature>
<organism evidence="2 3">
    <name type="scientific">Merluccius polli</name>
    <name type="common">Benguela hake</name>
    <name type="synonym">Merluccius cadenati</name>
    <dbReference type="NCBI Taxonomy" id="89951"/>
    <lineage>
        <taxon>Eukaryota</taxon>
        <taxon>Metazoa</taxon>
        <taxon>Chordata</taxon>
        <taxon>Craniata</taxon>
        <taxon>Vertebrata</taxon>
        <taxon>Euteleostomi</taxon>
        <taxon>Actinopterygii</taxon>
        <taxon>Neopterygii</taxon>
        <taxon>Teleostei</taxon>
        <taxon>Neoteleostei</taxon>
        <taxon>Acanthomorphata</taxon>
        <taxon>Zeiogadaria</taxon>
        <taxon>Gadariae</taxon>
        <taxon>Gadiformes</taxon>
        <taxon>Gadoidei</taxon>
        <taxon>Merlucciidae</taxon>
        <taxon>Merluccius</taxon>
    </lineage>
</organism>
<feature type="region of interest" description="Disordered" evidence="1">
    <location>
        <begin position="123"/>
        <end position="209"/>
    </location>
</feature>
<keyword evidence="3" id="KW-1185">Reference proteome</keyword>
<feature type="region of interest" description="Disordered" evidence="1">
    <location>
        <begin position="245"/>
        <end position="272"/>
    </location>
</feature>
<dbReference type="AlphaFoldDB" id="A0AA47MLG9"/>
<proteinExistence type="predicted"/>
<accession>A0AA47MLG9</accession>
<evidence type="ECO:0000313" key="3">
    <source>
        <dbReference type="Proteomes" id="UP001174136"/>
    </source>
</evidence>
<dbReference type="EMBL" id="JAOPHQ010003557">
    <property type="protein sequence ID" value="KAK0142542.1"/>
    <property type="molecule type" value="Genomic_DNA"/>
</dbReference>